<evidence type="ECO:0000256" key="8">
    <source>
        <dbReference type="SAM" id="MobiDB-lite"/>
    </source>
</evidence>
<proteinExistence type="evidence at transcript level"/>
<comment type="similarity">
    <text evidence="2">Belongs to the 'GDSL' lipolytic enzyme family.</text>
</comment>
<evidence type="ECO:0000256" key="5">
    <source>
        <dbReference type="ARBA" id="ARBA00022801"/>
    </source>
</evidence>
<dbReference type="PANTHER" id="PTHR45650">
    <property type="entry name" value="GDSL-LIKE LIPASE/ACYLHYDROLASE-RELATED"/>
    <property type="match status" value="1"/>
</dbReference>
<protein>
    <submittedName>
        <fullName evidence="9">Predicted protein</fullName>
    </submittedName>
</protein>
<dbReference type="EMBL" id="AK353857">
    <property type="protein sequence ID" value="BAJ85076.1"/>
    <property type="molecule type" value="mRNA"/>
</dbReference>
<evidence type="ECO:0000256" key="3">
    <source>
        <dbReference type="ARBA" id="ARBA00022525"/>
    </source>
</evidence>
<name>F2CQF5_HORVV</name>
<keyword evidence="7" id="KW-0443">Lipid metabolism</keyword>
<keyword evidence="3" id="KW-0964">Secreted</keyword>
<feature type="region of interest" description="Disordered" evidence="8">
    <location>
        <begin position="109"/>
        <end position="176"/>
    </location>
</feature>
<feature type="compositionally biased region" description="Gly residues" evidence="8">
    <location>
        <begin position="112"/>
        <end position="126"/>
    </location>
</feature>
<dbReference type="PANTHER" id="PTHR45650:SF1">
    <property type="entry name" value="OS08G0112900 PROTEIN"/>
    <property type="match status" value="1"/>
</dbReference>
<reference evidence="9" key="1">
    <citation type="journal article" date="2011" name="Plant Physiol.">
        <title>Comprehensive sequence analysis of 24,783 barley full-length cDNAs derived from 12 clone libraries.</title>
        <authorList>
            <person name="Matsumoto T."/>
            <person name="Tanaka T."/>
            <person name="Sakai H."/>
            <person name="Amano N."/>
            <person name="Kanamori H."/>
            <person name="Kurita K."/>
            <person name="Kikuta A."/>
            <person name="Kamiya K."/>
            <person name="Yamamoto M."/>
            <person name="Ikawa H."/>
            <person name="Fujii N."/>
            <person name="Hori K."/>
            <person name="Itoh T."/>
            <person name="Sato K."/>
        </authorList>
    </citation>
    <scope>NUCLEOTIDE SEQUENCE</scope>
    <source>
        <tissue evidence="9">Leaf</tissue>
    </source>
</reference>
<dbReference type="Gene3D" id="3.40.50.1110">
    <property type="entry name" value="SGNH hydrolase"/>
    <property type="match status" value="1"/>
</dbReference>
<feature type="non-terminal residue" evidence="9">
    <location>
        <position position="1"/>
    </location>
</feature>
<accession>F2CQF5</accession>
<sequence length="272" mass="30417">LRPAAPPRRQLRLRRRRDPRRKRWKLRWTDTVQPAGPELRVDCWPDRRHRFRWPGDCSRHRCSVHRVRGAGEQRLPEQLHHAQLRNPEALHSPAVRRPPRHTIRLPAHQAVQGGGEAVRGGRGGIDGVHPDHPGEEHGWAVLGGGRPASGTVQRRGEGDAGRPQRRPPGGHLHVPRQLPPVQAVACMAWPLMDKGCARAGFDVVDRGCCGIGRNGGQMTCLPFMPPCADRERYIFWDAYHPTAAVNVIMARQAFDGASDVVSPVNVRRLAQL</sequence>
<comment type="subcellular location">
    <subcellularLocation>
        <location evidence="1">Secreted</location>
    </subcellularLocation>
</comment>
<evidence type="ECO:0000256" key="2">
    <source>
        <dbReference type="ARBA" id="ARBA00008668"/>
    </source>
</evidence>
<dbReference type="GO" id="GO:0016042">
    <property type="term" value="P:lipid catabolic process"/>
    <property type="evidence" value="ECO:0007669"/>
    <property type="project" value="UniProtKB-KW"/>
</dbReference>
<dbReference type="GO" id="GO:0016787">
    <property type="term" value="F:hydrolase activity"/>
    <property type="evidence" value="ECO:0007669"/>
    <property type="project" value="UniProtKB-KW"/>
</dbReference>
<dbReference type="GO" id="GO:0005576">
    <property type="term" value="C:extracellular region"/>
    <property type="evidence" value="ECO:0007669"/>
    <property type="project" value="UniProtKB-SubCell"/>
</dbReference>
<dbReference type="InterPro" id="IPR051238">
    <property type="entry name" value="GDSL_esterase/lipase"/>
</dbReference>
<keyword evidence="4" id="KW-0732">Signal</keyword>
<feature type="compositionally biased region" description="Basic and acidic residues" evidence="8">
    <location>
        <begin position="128"/>
        <end position="138"/>
    </location>
</feature>
<keyword evidence="6" id="KW-0442">Lipid degradation</keyword>
<evidence type="ECO:0000256" key="4">
    <source>
        <dbReference type="ARBA" id="ARBA00022729"/>
    </source>
</evidence>
<dbReference type="AlphaFoldDB" id="F2CQF5"/>
<dbReference type="InterPro" id="IPR036514">
    <property type="entry name" value="SGNH_hydro_sf"/>
</dbReference>
<keyword evidence="5" id="KW-0378">Hydrolase</keyword>
<evidence type="ECO:0000256" key="6">
    <source>
        <dbReference type="ARBA" id="ARBA00022963"/>
    </source>
</evidence>
<organism evidence="9">
    <name type="scientific">Hordeum vulgare subsp. vulgare</name>
    <name type="common">Domesticated barley</name>
    <dbReference type="NCBI Taxonomy" id="112509"/>
    <lineage>
        <taxon>Eukaryota</taxon>
        <taxon>Viridiplantae</taxon>
        <taxon>Streptophyta</taxon>
        <taxon>Embryophyta</taxon>
        <taxon>Tracheophyta</taxon>
        <taxon>Spermatophyta</taxon>
        <taxon>Magnoliopsida</taxon>
        <taxon>Liliopsida</taxon>
        <taxon>Poales</taxon>
        <taxon>Poaceae</taxon>
        <taxon>BOP clade</taxon>
        <taxon>Pooideae</taxon>
        <taxon>Triticodae</taxon>
        <taxon>Triticeae</taxon>
        <taxon>Hordeinae</taxon>
        <taxon>Hordeum</taxon>
    </lineage>
</organism>
<evidence type="ECO:0000313" key="9">
    <source>
        <dbReference type="EMBL" id="BAJ85076.1"/>
    </source>
</evidence>
<evidence type="ECO:0000256" key="7">
    <source>
        <dbReference type="ARBA" id="ARBA00023098"/>
    </source>
</evidence>
<evidence type="ECO:0000256" key="1">
    <source>
        <dbReference type="ARBA" id="ARBA00004613"/>
    </source>
</evidence>